<dbReference type="PANTHER" id="PTHR24111:SF0">
    <property type="entry name" value="LEUCINE-RICH REPEAT-CONTAINING PROTEIN"/>
    <property type="match status" value="1"/>
</dbReference>
<accession>A0A9N8DZJ4</accession>
<name>A0A9N8DZJ4_9STRA</name>
<dbReference type="EMBL" id="CAICTM010000501">
    <property type="protein sequence ID" value="CAB9511773.1"/>
    <property type="molecule type" value="Genomic_DNA"/>
</dbReference>
<sequence length="377" mass="42275">MATTEERELLRANKHGPVLQLWLDKDSQHQHVASALRKNKTVTTVSVFVEEDFMESPLQDIAHLFRAIGCLPLQNLYIYSFGRNFDVFPIRLLIEVFSRAKKLEVLTMYFIELGGKKKHFDAFEAAIRGHPSLREFRLENCRLPDDYLNTHGLDQFVKTLGTLPKIEKIDLFATEMGYLGTLSKESMANLAGIKNLACLSLINFALGNDHITALSQALKGNTNLTELAISCDPKFCSALAPVIATNQTLNQVKVRMDSLDDDVFVQSIAGGLKDNKSITRFDLQGDVQNKLSVASQKIFADMLEKNSTLEYLEIPLTDQDSKMKAKYYLKLNQTGKRGLMENPGTSKKELVNALAYVGDDLDCLNHFLATKPTLVHD</sequence>
<keyword evidence="3" id="KW-1185">Reference proteome</keyword>
<dbReference type="SUPFAM" id="SSF52047">
    <property type="entry name" value="RNI-like"/>
    <property type="match status" value="1"/>
</dbReference>
<gene>
    <name evidence="2" type="ORF">SEMRO_502_G155650.1</name>
</gene>
<dbReference type="InterPro" id="IPR052201">
    <property type="entry name" value="LRR-containing_regulator"/>
</dbReference>
<proteinExistence type="predicted"/>
<dbReference type="AlphaFoldDB" id="A0A9N8DZJ4"/>
<dbReference type="Gene3D" id="3.80.10.10">
    <property type="entry name" value="Ribonuclease Inhibitor"/>
    <property type="match status" value="2"/>
</dbReference>
<organism evidence="2 3">
    <name type="scientific">Seminavis robusta</name>
    <dbReference type="NCBI Taxonomy" id="568900"/>
    <lineage>
        <taxon>Eukaryota</taxon>
        <taxon>Sar</taxon>
        <taxon>Stramenopiles</taxon>
        <taxon>Ochrophyta</taxon>
        <taxon>Bacillariophyta</taxon>
        <taxon>Bacillariophyceae</taxon>
        <taxon>Bacillariophycidae</taxon>
        <taxon>Naviculales</taxon>
        <taxon>Naviculaceae</taxon>
        <taxon>Seminavis</taxon>
    </lineage>
</organism>
<dbReference type="InterPro" id="IPR032675">
    <property type="entry name" value="LRR_dom_sf"/>
</dbReference>
<protein>
    <submittedName>
        <fullName evidence="2">Uncharacterized protein</fullName>
    </submittedName>
</protein>
<evidence type="ECO:0000256" key="1">
    <source>
        <dbReference type="ARBA" id="ARBA00022737"/>
    </source>
</evidence>
<evidence type="ECO:0000313" key="3">
    <source>
        <dbReference type="Proteomes" id="UP001153069"/>
    </source>
</evidence>
<dbReference type="PANTHER" id="PTHR24111">
    <property type="entry name" value="LEUCINE-RICH REPEAT-CONTAINING PROTEIN 34"/>
    <property type="match status" value="1"/>
</dbReference>
<dbReference type="Proteomes" id="UP001153069">
    <property type="component" value="Unassembled WGS sequence"/>
</dbReference>
<evidence type="ECO:0000313" key="2">
    <source>
        <dbReference type="EMBL" id="CAB9511773.1"/>
    </source>
</evidence>
<comment type="caution">
    <text evidence="2">The sequence shown here is derived from an EMBL/GenBank/DDBJ whole genome shotgun (WGS) entry which is preliminary data.</text>
</comment>
<keyword evidence="1" id="KW-0677">Repeat</keyword>
<reference evidence="2" key="1">
    <citation type="submission" date="2020-06" db="EMBL/GenBank/DDBJ databases">
        <authorList>
            <consortium name="Plant Systems Biology data submission"/>
        </authorList>
    </citation>
    <scope>NUCLEOTIDE SEQUENCE</scope>
    <source>
        <strain evidence="2">D6</strain>
    </source>
</reference>